<evidence type="ECO:0000313" key="11">
    <source>
        <dbReference type="EMBL" id="SEQ14634.1"/>
    </source>
</evidence>
<dbReference type="InterPro" id="IPR022666">
    <property type="entry name" value="Ribosomal_uL2_RNA-bd_dom"/>
</dbReference>
<evidence type="ECO:0000313" key="16">
    <source>
        <dbReference type="Proteomes" id="UP000244110"/>
    </source>
</evidence>
<dbReference type="FunFam" id="2.30.30.30:FF:000001">
    <property type="entry name" value="50S ribosomal protein L2"/>
    <property type="match status" value="1"/>
</dbReference>
<gene>
    <name evidence="5" type="primary">rplB</name>
    <name evidence="9" type="ORF">C8R28_10216</name>
    <name evidence="10" type="ORF">SAMN05216406_1396</name>
    <name evidence="11" type="ORF">SAMN05421510_102359</name>
    <name evidence="12" type="ORF">SAMN06297164_3312</name>
</gene>
<dbReference type="GO" id="GO:0002181">
    <property type="term" value="P:cytoplasmic translation"/>
    <property type="evidence" value="ECO:0007669"/>
    <property type="project" value="TreeGrafter"/>
</dbReference>
<dbReference type="SMART" id="SM01383">
    <property type="entry name" value="Ribosomal_L2"/>
    <property type="match status" value="1"/>
</dbReference>
<dbReference type="InterPro" id="IPR022671">
    <property type="entry name" value="Ribosomal_uL2_CS"/>
</dbReference>
<evidence type="ECO:0000313" key="12">
    <source>
        <dbReference type="EMBL" id="SOD21230.1"/>
    </source>
</evidence>
<dbReference type="GO" id="GO:0016740">
    <property type="term" value="F:transferase activity"/>
    <property type="evidence" value="ECO:0007669"/>
    <property type="project" value="InterPro"/>
</dbReference>
<dbReference type="KEGG" id="nur:ATY38_08555"/>
<dbReference type="GO" id="GO:0015934">
    <property type="term" value="C:large ribosomal subunit"/>
    <property type="evidence" value="ECO:0007669"/>
    <property type="project" value="InterPro"/>
</dbReference>
<dbReference type="Pfam" id="PF03947">
    <property type="entry name" value="Ribosomal_L2_C"/>
    <property type="match status" value="1"/>
</dbReference>
<dbReference type="NCBIfam" id="TIGR01171">
    <property type="entry name" value="rplB_bact"/>
    <property type="match status" value="1"/>
</dbReference>
<dbReference type="PROSITE" id="PS00467">
    <property type="entry name" value="RIBOSOMAL_L2"/>
    <property type="match status" value="1"/>
</dbReference>
<dbReference type="PANTHER" id="PTHR13691">
    <property type="entry name" value="RIBOSOMAL PROTEIN L2"/>
    <property type="match status" value="1"/>
</dbReference>
<dbReference type="PANTHER" id="PTHR13691:SF5">
    <property type="entry name" value="LARGE RIBOSOMAL SUBUNIT PROTEIN UL2M"/>
    <property type="match status" value="1"/>
</dbReference>
<evidence type="ECO:0000256" key="6">
    <source>
        <dbReference type="SAM" id="MobiDB-lite"/>
    </source>
</evidence>
<name>A0A0S3AJR7_9PROT</name>
<protein>
    <recommendedName>
        <fullName evidence="4 5">Large ribosomal subunit protein uL2</fullName>
    </recommendedName>
</protein>
<dbReference type="InterPro" id="IPR008991">
    <property type="entry name" value="Translation_prot_SH3-like_sf"/>
</dbReference>
<dbReference type="SUPFAM" id="SSF50104">
    <property type="entry name" value="Translation proteins SH3-like domain"/>
    <property type="match status" value="1"/>
</dbReference>
<evidence type="ECO:0000313" key="14">
    <source>
        <dbReference type="Proteomes" id="UP000182882"/>
    </source>
</evidence>
<evidence type="ECO:0000313" key="15">
    <source>
        <dbReference type="Proteomes" id="UP000219335"/>
    </source>
</evidence>
<evidence type="ECO:0000256" key="4">
    <source>
        <dbReference type="ARBA" id="ARBA00035242"/>
    </source>
</evidence>
<keyword evidence="5" id="KW-0694">RNA-binding</keyword>
<evidence type="ECO:0000313" key="9">
    <source>
        <dbReference type="EMBL" id="PTQ83857.1"/>
    </source>
</evidence>
<dbReference type="InterPro" id="IPR014722">
    <property type="entry name" value="Rib_uL2_dom2"/>
</dbReference>
<dbReference type="Proteomes" id="UP000219335">
    <property type="component" value="Unassembled WGS sequence"/>
</dbReference>
<comment type="subunit">
    <text evidence="5">Part of the 50S ribosomal subunit. Forms a bridge to the 30S subunit in the 70S ribosome.</text>
</comment>
<dbReference type="HAMAP" id="MF_01320_B">
    <property type="entry name" value="Ribosomal_uL2_B"/>
    <property type="match status" value="1"/>
</dbReference>
<keyword evidence="2 5" id="KW-0689">Ribosomal protein</keyword>
<dbReference type="Gene3D" id="4.10.950.10">
    <property type="entry name" value="Ribosomal protein L2, domain 3"/>
    <property type="match status" value="1"/>
</dbReference>
<keyword evidence="5" id="KW-0699">rRNA-binding</keyword>
<keyword evidence="14" id="KW-1185">Reference proteome</keyword>
<dbReference type="Proteomes" id="UP000182882">
    <property type="component" value="Unassembled WGS sequence"/>
</dbReference>
<dbReference type="SUPFAM" id="SSF50249">
    <property type="entry name" value="Nucleic acid-binding proteins"/>
    <property type="match status" value="1"/>
</dbReference>
<dbReference type="FunFam" id="2.40.50.140:FF:000003">
    <property type="entry name" value="50S ribosomal protein L2"/>
    <property type="match status" value="1"/>
</dbReference>
<dbReference type="Proteomes" id="UP000244110">
    <property type="component" value="Unassembled WGS sequence"/>
</dbReference>
<dbReference type="Proteomes" id="UP000181998">
    <property type="component" value="Unassembled WGS sequence"/>
</dbReference>
<dbReference type="GO" id="GO:0019843">
    <property type="term" value="F:rRNA binding"/>
    <property type="evidence" value="ECO:0007669"/>
    <property type="project" value="UniProtKB-UniRule"/>
</dbReference>
<feature type="domain" description="Large ribosomal subunit protein uL2 C-terminal" evidence="7">
    <location>
        <begin position="124"/>
        <end position="252"/>
    </location>
</feature>
<dbReference type="RefSeq" id="WP_062558934.1">
    <property type="nucleotide sequence ID" value="NZ_CP013341.1"/>
</dbReference>
<dbReference type="STRING" id="44577.ATY38_08555"/>
<feature type="region of interest" description="Disordered" evidence="6">
    <location>
        <begin position="223"/>
        <end position="256"/>
    </location>
</feature>
<sequence>MQLVKLKPTSPGRRSVVKLINKELYKGRPHKSLLEKQSKTAGRNHHGHITTRHRGGGHKQHYRVIDFKRNKDDVIATVERIEYDPNRSANIALVCYGDGERKYIIAPKGLVVGMKIGSGKLAQIKLGDTLSLRNIPMGTIVHCVELLPGKGAQLARSAGSFVQLQAREGNYAQIKLRSGEVRKVHIDCRATIGEVGNAEHSLRSIGKAGAVRWRGIRPTVRGVAMNPIDHPHGGGEGRTSAGRHPVSPWGVPAKGYRTRKNKRTNVMIIRHRYSKKG</sequence>
<dbReference type="EMBL" id="QAOL01000021">
    <property type="protein sequence ID" value="PTQ83857.1"/>
    <property type="molecule type" value="Genomic_DNA"/>
</dbReference>
<reference evidence="9 16" key="4">
    <citation type="submission" date="2018-04" db="EMBL/GenBank/DDBJ databases">
        <title>Active sludge and wastewater microbial communities from Klosterneuburg, Austria.</title>
        <authorList>
            <person name="Wagner M."/>
        </authorList>
    </citation>
    <scope>NUCLEOTIDE SEQUENCE [LARGE SCALE GENOMIC DNA]</scope>
    <source>
        <strain evidence="9 16">Nm4</strain>
    </source>
</reference>
<dbReference type="InterPro" id="IPR005880">
    <property type="entry name" value="Ribosomal_uL2_bac/org-type"/>
</dbReference>
<feature type="region of interest" description="Disordered" evidence="6">
    <location>
        <begin position="30"/>
        <end position="60"/>
    </location>
</feature>
<evidence type="ECO:0000256" key="3">
    <source>
        <dbReference type="ARBA" id="ARBA00023274"/>
    </source>
</evidence>
<dbReference type="InterPro" id="IPR014726">
    <property type="entry name" value="Ribosomal_uL2_dom3"/>
</dbReference>
<proteinExistence type="inferred from homology"/>
<feature type="domain" description="Large ribosomal subunit protein uL2 RNA-binding" evidence="8">
    <location>
        <begin position="42"/>
        <end position="118"/>
    </location>
</feature>
<dbReference type="InterPro" id="IPR002171">
    <property type="entry name" value="Ribosomal_uL2"/>
</dbReference>
<dbReference type="EMBL" id="FOFX01000023">
    <property type="protein sequence ID" value="SEQ14634.1"/>
    <property type="molecule type" value="Genomic_DNA"/>
</dbReference>
<reference evidence="14" key="1">
    <citation type="submission" date="2016-10" db="EMBL/GenBank/DDBJ databases">
        <authorList>
            <person name="Varghese N."/>
            <person name="Submissions S."/>
        </authorList>
    </citation>
    <scope>NUCLEOTIDE SEQUENCE [LARGE SCALE GENOMIC DNA]</scope>
    <source>
        <strain evidence="14">Nm10</strain>
    </source>
</reference>
<organism evidence="9 16">
    <name type="scientific">Nitrosomonas ureae</name>
    <dbReference type="NCBI Taxonomy" id="44577"/>
    <lineage>
        <taxon>Bacteria</taxon>
        <taxon>Pseudomonadati</taxon>
        <taxon>Pseudomonadota</taxon>
        <taxon>Betaproteobacteria</taxon>
        <taxon>Nitrosomonadales</taxon>
        <taxon>Nitrosomonadaceae</taxon>
        <taxon>Nitrosomonas</taxon>
    </lineage>
</organism>
<dbReference type="InterPro" id="IPR022669">
    <property type="entry name" value="Ribosomal_uL2_C"/>
</dbReference>
<evidence type="ECO:0000259" key="7">
    <source>
        <dbReference type="SMART" id="SM01382"/>
    </source>
</evidence>
<reference evidence="10 13" key="2">
    <citation type="submission" date="2016-10" db="EMBL/GenBank/DDBJ databases">
        <authorList>
            <person name="de Groot N.N."/>
        </authorList>
    </citation>
    <scope>NUCLEOTIDE SEQUENCE [LARGE SCALE GENOMIC DNA]</scope>
    <source>
        <strain evidence="10">Nm10</strain>
        <strain evidence="11 13">Nm9</strain>
    </source>
</reference>
<dbReference type="Gene3D" id="2.40.50.140">
    <property type="entry name" value="Nucleic acid-binding proteins"/>
    <property type="match status" value="1"/>
</dbReference>
<dbReference type="FunFam" id="4.10.950.10:FF:000001">
    <property type="entry name" value="50S ribosomal protein L2"/>
    <property type="match status" value="1"/>
</dbReference>
<reference evidence="12 15" key="3">
    <citation type="submission" date="2017-09" db="EMBL/GenBank/DDBJ databases">
        <authorList>
            <person name="Ehlers B."/>
            <person name="Leendertz F.H."/>
        </authorList>
    </citation>
    <scope>NUCLEOTIDE SEQUENCE [LARGE SCALE GENOMIC DNA]</scope>
    <source>
        <strain evidence="12 15">Nm42</strain>
    </source>
</reference>
<dbReference type="Gene3D" id="2.30.30.30">
    <property type="match status" value="1"/>
</dbReference>
<evidence type="ECO:0000256" key="1">
    <source>
        <dbReference type="ARBA" id="ARBA00005636"/>
    </source>
</evidence>
<evidence type="ECO:0000259" key="8">
    <source>
        <dbReference type="SMART" id="SM01383"/>
    </source>
</evidence>
<keyword evidence="3 5" id="KW-0687">Ribonucleoprotein</keyword>
<evidence type="ECO:0000256" key="5">
    <source>
        <dbReference type="HAMAP-Rule" id="MF_01320"/>
    </source>
</evidence>
<evidence type="ECO:0000313" key="10">
    <source>
        <dbReference type="EMBL" id="SDU24766.1"/>
    </source>
</evidence>
<evidence type="ECO:0000256" key="2">
    <source>
        <dbReference type="ARBA" id="ARBA00022980"/>
    </source>
</evidence>
<dbReference type="AlphaFoldDB" id="A0A0S3AJR7"/>
<comment type="function">
    <text evidence="5">One of the primary rRNA binding proteins. Required for association of the 30S and 50S subunits to form the 70S ribosome, for tRNA binding and peptide bond formation. It has been suggested to have peptidyltransferase activity; this is somewhat controversial. Makes several contacts with the 16S rRNA in the 70S ribosome.</text>
</comment>
<dbReference type="EMBL" id="OCMU01000002">
    <property type="protein sequence ID" value="SOD21230.1"/>
    <property type="molecule type" value="Genomic_DNA"/>
</dbReference>
<dbReference type="PIRSF" id="PIRSF002158">
    <property type="entry name" value="Ribosomal_L2"/>
    <property type="match status" value="1"/>
</dbReference>
<dbReference type="Pfam" id="PF00181">
    <property type="entry name" value="Ribosomal_L2_N"/>
    <property type="match status" value="1"/>
</dbReference>
<dbReference type="EMBL" id="FNLN01000039">
    <property type="protein sequence ID" value="SDU24766.1"/>
    <property type="molecule type" value="Genomic_DNA"/>
</dbReference>
<comment type="similarity">
    <text evidence="1 5">Belongs to the universal ribosomal protein uL2 family.</text>
</comment>
<feature type="compositionally biased region" description="Basic residues" evidence="6">
    <location>
        <begin position="42"/>
        <end position="60"/>
    </location>
</feature>
<dbReference type="SMART" id="SM01382">
    <property type="entry name" value="Ribosomal_L2_C"/>
    <property type="match status" value="1"/>
</dbReference>
<dbReference type="GO" id="GO:0003735">
    <property type="term" value="F:structural constituent of ribosome"/>
    <property type="evidence" value="ECO:0007669"/>
    <property type="project" value="InterPro"/>
</dbReference>
<dbReference type="OrthoDB" id="9778722at2"/>
<dbReference type="InterPro" id="IPR012340">
    <property type="entry name" value="NA-bd_OB-fold"/>
</dbReference>
<accession>A0A0S3AJR7</accession>
<evidence type="ECO:0000313" key="13">
    <source>
        <dbReference type="Proteomes" id="UP000181998"/>
    </source>
</evidence>